<comment type="similarity">
    <text evidence="1 4 8">Belongs to the glycosyl hydrolase 26 family.</text>
</comment>
<keyword evidence="4" id="KW-0964">Secreted</keyword>
<reference evidence="10 11" key="1">
    <citation type="submission" date="2011-04" db="EMBL/GenBank/DDBJ databases">
        <title>The Genome Sequence of Dysgonomonas gadei ATCC BAA-286.</title>
        <authorList>
            <consortium name="The Broad Institute Genome Sequencing Platform"/>
            <person name="Earl A."/>
            <person name="Ward D."/>
            <person name="Feldgarden M."/>
            <person name="Gevers D."/>
            <person name="Pudlo N."/>
            <person name="Martens E."/>
            <person name="Allen-Vercoe E."/>
            <person name="Young S.K."/>
            <person name="Zeng Q."/>
            <person name="Gargeya S."/>
            <person name="Fitzgerald M."/>
            <person name="Haas B."/>
            <person name="Abouelleil A."/>
            <person name="Alvarado L."/>
            <person name="Arachchi H.M."/>
            <person name="Berlin A."/>
            <person name="Brown A."/>
            <person name="Chapman S.B."/>
            <person name="Chen Z."/>
            <person name="Dunbar C."/>
            <person name="Freedman E."/>
            <person name="Gearin G."/>
            <person name="Gellesch M."/>
            <person name="Goldberg J."/>
            <person name="Griggs A."/>
            <person name="Gujja S."/>
            <person name="Heiman D."/>
            <person name="Howarth C."/>
            <person name="Larson L."/>
            <person name="Lui A."/>
            <person name="MacDonald P.J.P."/>
            <person name="Mehta T."/>
            <person name="Montmayeur A."/>
            <person name="Murphy C."/>
            <person name="Neiman D."/>
            <person name="Pearson M."/>
            <person name="Priest M."/>
            <person name="Roberts A."/>
            <person name="Saif S."/>
            <person name="Shea T."/>
            <person name="Shenoy N."/>
            <person name="Sisk P."/>
            <person name="Stolte C."/>
            <person name="Sykes S."/>
            <person name="Yandava C."/>
            <person name="Wortman J."/>
            <person name="Nusbaum C."/>
            <person name="Birren B."/>
        </authorList>
    </citation>
    <scope>NUCLEOTIDE SEQUENCE [LARGE SCALE GENOMIC DNA]</scope>
    <source>
        <strain evidence="10 11">ATCC BAA-286</strain>
    </source>
</reference>
<feature type="active site" description="Nucleophile" evidence="5 8">
    <location>
        <position position="297"/>
    </location>
</feature>
<accession>F5IWZ5</accession>
<name>F5IWZ5_9BACT</name>
<dbReference type="Pfam" id="PF02156">
    <property type="entry name" value="Glyco_hydro_26"/>
    <property type="match status" value="1"/>
</dbReference>
<keyword evidence="4" id="KW-0119">Carbohydrate metabolism</keyword>
<feature type="chain" id="PRO_5010756573" description="Mannan endo-1,4-beta-mannosidase" evidence="4">
    <location>
        <begin position="26"/>
        <end position="371"/>
    </location>
</feature>
<dbReference type="GO" id="GO:0005576">
    <property type="term" value="C:extracellular region"/>
    <property type="evidence" value="ECO:0007669"/>
    <property type="project" value="UniProtKB-SubCell"/>
</dbReference>
<dbReference type="HOGENOM" id="CLU_016930_0_1_10"/>
<dbReference type="Gene3D" id="3.20.20.80">
    <property type="entry name" value="Glycosidases"/>
    <property type="match status" value="1"/>
</dbReference>
<feature type="binding site" evidence="6">
    <location>
        <position position="126"/>
    </location>
    <ligand>
        <name>substrate</name>
    </ligand>
</feature>
<dbReference type="PANTHER" id="PTHR40079">
    <property type="entry name" value="MANNAN ENDO-1,4-BETA-MANNOSIDASE E-RELATED"/>
    <property type="match status" value="1"/>
</dbReference>
<evidence type="ECO:0000259" key="9">
    <source>
        <dbReference type="PROSITE" id="PS51764"/>
    </source>
</evidence>
<dbReference type="InterPro" id="IPR016714">
    <property type="entry name" value="MANB/E"/>
</dbReference>
<evidence type="ECO:0000313" key="10">
    <source>
        <dbReference type="EMBL" id="EGK02342.1"/>
    </source>
</evidence>
<dbReference type="RefSeq" id="WP_006799127.1">
    <property type="nucleotide sequence ID" value="NZ_GL891981.1"/>
</dbReference>
<dbReference type="PRINTS" id="PR00739">
    <property type="entry name" value="GLHYDRLASE26"/>
</dbReference>
<evidence type="ECO:0000256" key="6">
    <source>
        <dbReference type="PIRSR" id="PIRSR018168-2"/>
    </source>
</evidence>
<proteinExistence type="inferred from homology"/>
<keyword evidence="11" id="KW-1185">Reference proteome</keyword>
<keyword evidence="3 4" id="KW-0326">Glycosidase</keyword>
<keyword evidence="2 4" id="KW-0378">Hydrolase</keyword>
<evidence type="ECO:0000256" key="5">
    <source>
        <dbReference type="PIRSR" id="PIRSR018168-1"/>
    </source>
</evidence>
<dbReference type="Proteomes" id="UP000004913">
    <property type="component" value="Unassembled WGS sequence"/>
</dbReference>
<keyword evidence="4" id="KW-0732">Signal</keyword>
<evidence type="ECO:0000256" key="7">
    <source>
        <dbReference type="PIRSR" id="PIRSR018168-3"/>
    </source>
</evidence>
<dbReference type="GO" id="GO:0006080">
    <property type="term" value="P:substituted mannan metabolic process"/>
    <property type="evidence" value="ECO:0007669"/>
    <property type="project" value="UniProtKB-UniRule"/>
</dbReference>
<evidence type="ECO:0000256" key="3">
    <source>
        <dbReference type="ARBA" id="ARBA00023295"/>
    </source>
</evidence>
<dbReference type="SUPFAM" id="SSF51445">
    <property type="entry name" value="(Trans)glycosidases"/>
    <property type="match status" value="1"/>
</dbReference>
<dbReference type="PANTHER" id="PTHR40079:SF4">
    <property type="entry name" value="GH26 DOMAIN-CONTAINING PROTEIN-RELATED"/>
    <property type="match status" value="1"/>
</dbReference>
<evidence type="ECO:0000313" key="11">
    <source>
        <dbReference type="Proteomes" id="UP000004913"/>
    </source>
</evidence>
<comment type="subcellular location">
    <subcellularLocation>
        <location evidence="4">Secreted</location>
    </subcellularLocation>
</comment>
<dbReference type="PROSITE" id="PS51764">
    <property type="entry name" value="GH26"/>
    <property type="match status" value="1"/>
</dbReference>
<dbReference type="InterPro" id="IPR017853">
    <property type="entry name" value="GH"/>
</dbReference>
<dbReference type="InterPro" id="IPR000805">
    <property type="entry name" value="Glyco_hydro_26"/>
</dbReference>
<dbReference type="eggNOG" id="COG4124">
    <property type="taxonomic scope" value="Bacteria"/>
</dbReference>
<feature type="binding site" evidence="6">
    <location>
        <position position="260"/>
    </location>
    <ligand>
        <name>substrate</name>
    </ligand>
</feature>
<sequence length="371" mass="42878">MKEKVKYFSTALFVFCCLSSITAQSIVDSKATQETKALYRNLQLLQGRSILFGHQDDTAYGIAWTGEKGQSDIKNVTGEYPAVYGWDLGHIETGDLLNIDKVPFDRMRQLILEAYERGGVNTISWHLQNPYTGDSSWDVSSDKAVSSILPGGQKHATYIQWLDNLAEFIGSLKTEDGIAVPLLFRPFHEHTGSWFWWGKDLCTKDEYILLWRFTIEYLRDKKQLHNLIYVYSPDFVANKDEYFDRYPGDKYVDVLGLDLYHREGEAKAEEFMANVKNIMGFMNDYSKANKKPYVFSETGSSALPMHRWFTDVLYKSLEPNKPAYVLVWRNAYDIPEHYYAPYPGHPAGKNLKEFMELPDVLFESELPDMYK</sequence>
<dbReference type="OrthoDB" id="9816550at2"/>
<comment type="catalytic activity">
    <reaction evidence="4">
        <text>Random hydrolysis of (1-&gt;4)-beta-D-mannosidic linkages in mannans, galactomannans and glucomannans.</text>
        <dbReference type="EC" id="3.2.1.78"/>
    </reaction>
</comment>
<dbReference type="EC" id="3.2.1.78" evidence="4"/>
<comment type="caution">
    <text evidence="10">The sequence shown here is derived from an EMBL/GenBank/DDBJ whole genome shotgun (WGS) entry which is preliminary data.</text>
</comment>
<feature type="active site" description="Proton donor" evidence="5 8">
    <location>
        <position position="189"/>
    </location>
</feature>
<evidence type="ECO:0000256" key="1">
    <source>
        <dbReference type="ARBA" id="ARBA00007754"/>
    </source>
</evidence>
<dbReference type="InterPro" id="IPR022790">
    <property type="entry name" value="GH26_dom"/>
</dbReference>
<organism evidence="10 11">
    <name type="scientific">Dysgonomonas gadei ATCC BAA-286</name>
    <dbReference type="NCBI Taxonomy" id="742766"/>
    <lineage>
        <taxon>Bacteria</taxon>
        <taxon>Pseudomonadati</taxon>
        <taxon>Bacteroidota</taxon>
        <taxon>Bacteroidia</taxon>
        <taxon>Bacteroidales</taxon>
        <taxon>Dysgonomonadaceae</taxon>
        <taxon>Dysgonomonas</taxon>
    </lineage>
</organism>
<dbReference type="EMBL" id="ADLV01000018">
    <property type="protein sequence ID" value="EGK02342.1"/>
    <property type="molecule type" value="Genomic_DNA"/>
</dbReference>
<evidence type="ECO:0000256" key="2">
    <source>
        <dbReference type="ARBA" id="ARBA00022801"/>
    </source>
</evidence>
<gene>
    <name evidence="10" type="ORF">HMPREF9455_01612</name>
</gene>
<protein>
    <recommendedName>
        <fullName evidence="4">Mannan endo-1,4-beta-mannosidase</fullName>
        <ecNumber evidence="4">3.2.1.78</ecNumber>
    </recommendedName>
</protein>
<feature type="binding site" evidence="6">
    <location>
        <position position="194"/>
    </location>
    <ligand>
        <name>substrate</name>
    </ligand>
</feature>
<dbReference type="PIRSF" id="PIRSF018168">
    <property type="entry name" value="Mannan-1_4-beta-mannosidase"/>
    <property type="match status" value="1"/>
</dbReference>
<dbReference type="GO" id="GO:0016985">
    <property type="term" value="F:mannan endo-1,4-beta-mannosidase activity"/>
    <property type="evidence" value="ECO:0007669"/>
    <property type="project" value="UniProtKB-UniRule"/>
</dbReference>
<evidence type="ECO:0000256" key="4">
    <source>
        <dbReference type="PIRNR" id="PIRNR018168"/>
    </source>
</evidence>
<feature type="signal peptide" evidence="4">
    <location>
        <begin position="1"/>
        <end position="25"/>
    </location>
</feature>
<feature type="domain" description="GH26" evidence="9">
    <location>
        <begin position="33"/>
        <end position="364"/>
    </location>
</feature>
<dbReference type="AlphaFoldDB" id="F5IWZ5"/>
<dbReference type="STRING" id="742766.HMPREF9455_01612"/>
<evidence type="ECO:0000256" key="8">
    <source>
        <dbReference type="PROSITE-ProRule" id="PRU01100"/>
    </source>
</evidence>
<feature type="site" description="Plays an important role in maintaining the position of the catalytic nucleophile" evidence="7">
    <location>
        <position position="188"/>
    </location>
</feature>